<evidence type="ECO:0000259" key="34">
    <source>
        <dbReference type="Pfam" id="PF00561"/>
    </source>
</evidence>
<evidence type="ECO:0000256" key="14">
    <source>
        <dbReference type="ARBA" id="ARBA00048288"/>
    </source>
</evidence>
<evidence type="ECO:0000256" key="10">
    <source>
        <dbReference type="ARBA" id="ARBA00023136"/>
    </source>
</evidence>
<dbReference type="GO" id="GO:0008126">
    <property type="term" value="F:acetylesterase activity"/>
    <property type="evidence" value="ECO:0007669"/>
    <property type="project" value="TreeGrafter"/>
</dbReference>
<dbReference type="EC" id="3.1.1.4" evidence="3"/>
<dbReference type="GO" id="GO:0006650">
    <property type="term" value="P:glycerophospholipid metabolic process"/>
    <property type="evidence" value="ECO:0007669"/>
    <property type="project" value="UniProtKB-ARBA"/>
</dbReference>
<keyword evidence="36" id="KW-1185">Reference proteome</keyword>
<dbReference type="PANTHER" id="PTHR10794">
    <property type="entry name" value="ABHYDROLASE DOMAIN-CONTAINING PROTEIN"/>
    <property type="match status" value="1"/>
</dbReference>
<evidence type="ECO:0000256" key="3">
    <source>
        <dbReference type="ARBA" id="ARBA00013278"/>
    </source>
</evidence>
<feature type="transmembrane region" description="Helical" evidence="33">
    <location>
        <begin position="39"/>
        <end position="58"/>
    </location>
</feature>
<dbReference type="GO" id="GO:0047372">
    <property type="term" value="F:monoacylglycerol lipase activity"/>
    <property type="evidence" value="ECO:0007669"/>
    <property type="project" value="TreeGrafter"/>
</dbReference>
<dbReference type="AlphaFoldDB" id="A0AAE1D112"/>
<evidence type="ECO:0000313" key="36">
    <source>
        <dbReference type="Proteomes" id="UP001283361"/>
    </source>
</evidence>
<comment type="catalytic activity">
    <reaction evidence="24">
        <text>1-tetradecanoyl-2-(9Z,12Z-octadecadienoyl)-sn-glycero-3-phosphocholine + H2O = 2-(9Z,12Z-octadecadienoyl)-sn-glycero-3-phosphocholine + tetradecanoate + H(+)</text>
        <dbReference type="Rhea" id="RHEA:54388"/>
        <dbReference type="ChEBI" id="CHEBI:15377"/>
        <dbReference type="ChEBI" id="CHEBI:15378"/>
        <dbReference type="ChEBI" id="CHEBI:30807"/>
        <dbReference type="ChEBI" id="CHEBI:76084"/>
        <dbReference type="ChEBI" id="CHEBI:86094"/>
    </reaction>
    <physiologicalReaction direction="left-to-right" evidence="24">
        <dbReference type="Rhea" id="RHEA:54389"/>
    </physiologicalReaction>
</comment>
<evidence type="ECO:0000256" key="21">
    <source>
        <dbReference type="ARBA" id="ARBA00051164"/>
    </source>
</evidence>
<comment type="catalytic activity">
    <reaction evidence="22">
        <text>1-tetradecanoyl-2-(9Z,12Z-octadecadienoyl)-sn-glycero-3-phosphocholine + H2O = 1-tetradecanoyl-sn-glycero-3-phosphocholine + (9Z,12Z)-octadecadienoate + H(+)</text>
        <dbReference type="Rhea" id="RHEA:54392"/>
        <dbReference type="ChEBI" id="CHEBI:15377"/>
        <dbReference type="ChEBI" id="CHEBI:15378"/>
        <dbReference type="ChEBI" id="CHEBI:30245"/>
        <dbReference type="ChEBI" id="CHEBI:64489"/>
        <dbReference type="ChEBI" id="CHEBI:86094"/>
    </reaction>
    <physiologicalReaction direction="left-to-right" evidence="22">
        <dbReference type="Rhea" id="RHEA:54393"/>
    </physiologicalReaction>
</comment>
<evidence type="ECO:0000313" key="35">
    <source>
        <dbReference type="EMBL" id="KAK3750957.1"/>
    </source>
</evidence>
<evidence type="ECO:0000256" key="16">
    <source>
        <dbReference type="ARBA" id="ARBA00050145"/>
    </source>
</evidence>
<gene>
    <name evidence="35" type="ORF">RRG08_009214</name>
</gene>
<keyword evidence="5 33" id="KW-0812">Transmembrane</keyword>
<comment type="catalytic activity">
    <reaction evidence="13">
        <text>1-hexadecanoyl-2-(5-oxopentanoyl)-sn-glycero-3-phosphocholine + H2O = 5-oxopentanoate + 1-hexadecanoyl-sn-glycero-3-phosphocholine + H(+)</text>
        <dbReference type="Rhea" id="RHEA:40483"/>
        <dbReference type="ChEBI" id="CHEBI:15377"/>
        <dbReference type="ChEBI" id="CHEBI:15378"/>
        <dbReference type="ChEBI" id="CHEBI:16120"/>
        <dbReference type="ChEBI" id="CHEBI:72998"/>
        <dbReference type="ChEBI" id="CHEBI:77890"/>
    </reaction>
    <physiologicalReaction direction="left-to-right" evidence="13">
        <dbReference type="Rhea" id="RHEA:40484"/>
    </physiologicalReaction>
</comment>
<name>A0AAE1D112_9GAST</name>
<comment type="catalytic activity">
    <reaction evidence="17">
        <text>1-octadecanoyl-2-nonanoyl-sn-glycero-3-phosphocholine + H2O = nonanoate + 1-octadecanoyl-sn-glycero-3-phosphocholine + H(+)</text>
        <dbReference type="Rhea" id="RHEA:54472"/>
        <dbReference type="ChEBI" id="CHEBI:15377"/>
        <dbReference type="ChEBI" id="CHEBI:15378"/>
        <dbReference type="ChEBI" id="CHEBI:32361"/>
        <dbReference type="ChEBI" id="CHEBI:73858"/>
        <dbReference type="ChEBI" id="CHEBI:138214"/>
    </reaction>
    <physiologicalReaction direction="left-to-right" evidence="17">
        <dbReference type="Rhea" id="RHEA:54473"/>
    </physiologicalReaction>
</comment>
<evidence type="ECO:0000256" key="2">
    <source>
        <dbReference type="ARBA" id="ARBA00010884"/>
    </source>
</evidence>
<dbReference type="FunFam" id="3.40.50.1820:FF:000079">
    <property type="entry name" value="Abhydrolase domain-containing 3"/>
    <property type="match status" value="1"/>
</dbReference>
<reference evidence="35" key="1">
    <citation type="journal article" date="2023" name="G3 (Bethesda)">
        <title>A reference genome for the long-term kleptoplast-retaining sea slug Elysia crispata morphotype clarki.</title>
        <authorList>
            <person name="Eastman K.E."/>
            <person name="Pendleton A.L."/>
            <person name="Shaikh M.A."/>
            <person name="Suttiyut T."/>
            <person name="Ogas R."/>
            <person name="Tomko P."/>
            <person name="Gavelis G."/>
            <person name="Widhalm J.R."/>
            <person name="Wisecaver J.H."/>
        </authorList>
    </citation>
    <scope>NUCLEOTIDE SEQUENCE</scope>
    <source>
        <strain evidence="35">ECLA1</strain>
    </source>
</reference>
<dbReference type="PIRSF" id="PIRSF005211">
    <property type="entry name" value="Ab_hydro_YheT"/>
    <property type="match status" value="1"/>
</dbReference>
<keyword evidence="11" id="KW-1208">Phospholipid metabolism</keyword>
<feature type="transmembrane region" description="Helical" evidence="33">
    <location>
        <begin position="219"/>
        <end position="238"/>
    </location>
</feature>
<dbReference type="EMBL" id="JAWDGP010005842">
    <property type="protein sequence ID" value="KAK3750957.1"/>
    <property type="molecule type" value="Genomic_DNA"/>
</dbReference>
<dbReference type="Proteomes" id="UP001283361">
    <property type="component" value="Unassembled WGS sequence"/>
</dbReference>
<evidence type="ECO:0000256" key="27">
    <source>
        <dbReference type="ARBA" id="ARBA00052808"/>
    </source>
</evidence>
<dbReference type="SUPFAM" id="SSF53474">
    <property type="entry name" value="alpha/beta-Hydrolases"/>
    <property type="match status" value="1"/>
</dbReference>
<evidence type="ECO:0000256" key="29">
    <source>
        <dbReference type="ARBA" id="ARBA00059841"/>
    </source>
</evidence>
<dbReference type="InterPro" id="IPR050960">
    <property type="entry name" value="AB_hydrolase_4_sf"/>
</dbReference>
<evidence type="ECO:0000256" key="33">
    <source>
        <dbReference type="SAM" id="Phobius"/>
    </source>
</evidence>
<organism evidence="35 36">
    <name type="scientific">Elysia crispata</name>
    <name type="common">lettuce slug</name>
    <dbReference type="NCBI Taxonomy" id="231223"/>
    <lineage>
        <taxon>Eukaryota</taxon>
        <taxon>Metazoa</taxon>
        <taxon>Spiralia</taxon>
        <taxon>Lophotrochozoa</taxon>
        <taxon>Mollusca</taxon>
        <taxon>Gastropoda</taxon>
        <taxon>Heterobranchia</taxon>
        <taxon>Euthyneura</taxon>
        <taxon>Panpulmonata</taxon>
        <taxon>Sacoglossa</taxon>
        <taxon>Placobranchoidea</taxon>
        <taxon>Plakobranchidae</taxon>
        <taxon>Elysia</taxon>
    </lineage>
</organism>
<feature type="domain" description="AB hydrolase-1" evidence="34">
    <location>
        <begin position="147"/>
        <end position="390"/>
    </location>
</feature>
<evidence type="ECO:0000256" key="5">
    <source>
        <dbReference type="ARBA" id="ARBA00022692"/>
    </source>
</evidence>
<dbReference type="InterPro" id="IPR029058">
    <property type="entry name" value="AB_hydrolase_fold"/>
</dbReference>
<evidence type="ECO:0000256" key="24">
    <source>
        <dbReference type="ARBA" id="ARBA00052144"/>
    </source>
</evidence>
<sequence>MESLFESSSREETAVTKTGVNSSMDVYTDMIVSLVQENYLALAVAAVVFLVYIAYYLLFVVQSPVIACGDVKLRQFLEDNCPISKEKFWPTWWAFEGRVQTLLRAFIQSCPRIDYTGEFIKCPDGGVIKLDWLENDQNSKHSRDSRPTIMMMPGLTGNSSESYILHMVEDATAMGYRSVVFNNRGTCGTPLQTPRTYCAANTEDTAHVIDYIKKKYPDAPLMGIGISLGGMILFNYMAHYGKDARLSAAMCISANWNIQMGTASLESPINYHLFNRFLAKALCCLVEKHSHIFEKHADLKIPHVLKSQSIRDFDERFTSKVFGYESVDHYYDHATLHTKVHALGKPVLCLNAADDPFSPAKTIPLEDAEKNDNIAIVMTSHGGHIGFMEGSVPRHRSYMYRWVRQFVPAVFEHGVKNM</sequence>
<evidence type="ECO:0000256" key="13">
    <source>
        <dbReference type="ARBA" id="ARBA00047611"/>
    </source>
</evidence>
<evidence type="ECO:0000256" key="18">
    <source>
        <dbReference type="ARBA" id="ARBA00050195"/>
    </source>
</evidence>
<comment type="similarity">
    <text evidence="2">Belongs to the AB hydrolase superfamily. AB hydrolase 4 family.</text>
</comment>
<comment type="catalytic activity">
    <reaction evidence="16">
        <text>1,2-ditetradecanoyl-sn-glycero-3-phosphocholine + H2O = 1-tetradecanoyl-sn-glycero-3-phosphocholine + tetradecanoate + H(+)</text>
        <dbReference type="Rhea" id="RHEA:54456"/>
        <dbReference type="ChEBI" id="CHEBI:15377"/>
        <dbReference type="ChEBI" id="CHEBI:15378"/>
        <dbReference type="ChEBI" id="CHEBI:30807"/>
        <dbReference type="ChEBI" id="CHEBI:45240"/>
        <dbReference type="ChEBI" id="CHEBI:64489"/>
    </reaction>
    <physiologicalReaction direction="left-to-right" evidence="16">
        <dbReference type="Rhea" id="RHEA:54457"/>
    </physiologicalReaction>
</comment>
<evidence type="ECO:0000256" key="15">
    <source>
        <dbReference type="ARBA" id="ARBA00048471"/>
    </source>
</evidence>
<evidence type="ECO:0000256" key="32">
    <source>
        <dbReference type="PIRSR" id="PIRSR005211-1"/>
    </source>
</evidence>
<dbReference type="GO" id="GO:0051793">
    <property type="term" value="P:medium-chain fatty acid catabolic process"/>
    <property type="evidence" value="ECO:0007669"/>
    <property type="project" value="TreeGrafter"/>
</dbReference>
<dbReference type="Pfam" id="PF00561">
    <property type="entry name" value="Abhydrolase_1"/>
    <property type="match status" value="1"/>
</dbReference>
<comment type="catalytic activity">
    <reaction evidence="23">
        <text>1-octadecanoyl-2-acetyl-sn-glycero-3-phosphocholine + H2O = 1-octadecanoyl-sn-glycero-3-phosphocholine + acetate + H(+)</text>
        <dbReference type="Rhea" id="RHEA:54408"/>
        <dbReference type="ChEBI" id="CHEBI:15377"/>
        <dbReference type="ChEBI" id="CHEBI:15378"/>
        <dbReference type="ChEBI" id="CHEBI:30089"/>
        <dbReference type="ChEBI" id="CHEBI:73858"/>
        <dbReference type="ChEBI" id="CHEBI:75220"/>
    </reaction>
    <physiologicalReaction direction="left-to-right" evidence="23">
        <dbReference type="Rhea" id="RHEA:54409"/>
    </physiologicalReaction>
</comment>
<feature type="active site" description="Charge relay system" evidence="32">
    <location>
        <position position="355"/>
    </location>
</feature>
<dbReference type="Gene3D" id="3.40.50.1820">
    <property type="entry name" value="alpha/beta hydrolase"/>
    <property type="match status" value="1"/>
</dbReference>
<comment type="catalytic activity">
    <reaction evidence="26">
        <text>1-octadecanoyl-2-octanoyl-sn-glycero-3-phosphocholine + H2O = 1-octadecanoyl-sn-glycero-3-phosphocholine + octanoate + H(+)</text>
        <dbReference type="Rhea" id="RHEA:54468"/>
        <dbReference type="ChEBI" id="CHEBI:15377"/>
        <dbReference type="ChEBI" id="CHEBI:15378"/>
        <dbReference type="ChEBI" id="CHEBI:25646"/>
        <dbReference type="ChEBI" id="CHEBI:73858"/>
        <dbReference type="ChEBI" id="CHEBI:138213"/>
    </reaction>
    <physiologicalReaction direction="left-to-right" evidence="26">
        <dbReference type="Rhea" id="RHEA:54469"/>
    </physiologicalReaction>
</comment>
<keyword evidence="8 33" id="KW-1133">Transmembrane helix</keyword>
<dbReference type="GO" id="GO:0004623">
    <property type="term" value="F:phospholipase A2 activity"/>
    <property type="evidence" value="ECO:0007669"/>
    <property type="project" value="UniProtKB-EC"/>
</dbReference>
<dbReference type="GO" id="GO:0016020">
    <property type="term" value="C:membrane"/>
    <property type="evidence" value="ECO:0007669"/>
    <property type="project" value="UniProtKB-SubCell"/>
</dbReference>
<accession>A0AAE1D112</accession>
<evidence type="ECO:0000256" key="20">
    <source>
        <dbReference type="ARBA" id="ARBA00050674"/>
    </source>
</evidence>
<comment type="catalytic activity">
    <reaction evidence="19">
        <text>1-O-hexadecyl-2-nonadioyl-sn-glycero-3-phosphocholine + H2O = nonanedioate + 1-O-hexadecyl-sn-glycero-3-phosphocholine + H(+)</text>
        <dbReference type="Rhea" id="RHEA:54552"/>
        <dbReference type="ChEBI" id="CHEBI:15377"/>
        <dbReference type="ChEBI" id="CHEBI:15378"/>
        <dbReference type="ChEBI" id="CHEBI:64496"/>
        <dbReference type="ChEBI" id="CHEBI:78208"/>
        <dbReference type="ChEBI" id="CHEBI:138269"/>
    </reaction>
    <physiologicalReaction direction="left-to-right" evidence="19">
        <dbReference type="Rhea" id="RHEA:54553"/>
    </physiologicalReaction>
</comment>
<comment type="subcellular location">
    <subcellularLocation>
        <location evidence="1">Membrane</location>
        <topology evidence="1">Single-pass type II membrane protein</topology>
    </subcellularLocation>
</comment>
<evidence type="ECO:0000256" key="9">
    <source>
        <dbReference type="ARBA" id="ARBA00023098"/>
    </source>
</evidence>
<evidence type="ECO:0000256" key="17">
    <source>
        <dbReference type="ARBA" id="ARBA00050182"/>
    </source>
</evidence>
<comment type="catalytic activity">
    <reaction evidence="27">
        <text>1-hexadecanoyl-2-nonadioyl-sn-glycero-3-phosphocholine + H2O = nonanedioate + 1-hexadecanoyl-sn-glycero-3-phosphocholine + H(+)</text>
        <dbReference type="Rhea" id="RHEA:41388"/>
        <dbReference type="ChEBI" id="CHEBI:15377"/>
        <dbReference type="ChEBI" id="CHEBI:15378"/>
        <dbReference type="ChEBI" id="CHEBI:72998"/>
        <dbReference type="ChEBI" id="CHEBI:78207"/>
        <dbReference type="ChEBI" id="CHEBI:78208"/>
    </reaction>
    <physiologicalReaction direction="left-to-right" evidence="27">
        <dbReference type="Rhea" id="RHEA:41389"/>
    </physiologicalReaction>
</comment>
<evidence type="ECO:0000256" key="11">
    <source>
        <dbReference type="ARBA" id="ARBA00023264"/>
    </source>
</evidence>
<comment type="catalytic activity">
    <reaction evidence="28">
        <text>1,2-ditetradecanoyl-sn-glycero-3-phosphocholine + H2O = 2-tetradecanoyl-sn-glycero-3-phosphocholine + tetradecanoate + H(+)</text>
        <dbReference type="Rhea" id="RHEA:54404"/>
        <dbReference type="ChEBI" id="CHEBI:15377"/>
        <dbReference type="ChEBI" id="CHEBI:15378"/>
        <dbReference type="ChEBI" id="CHEBI:30807"/>
        <dbReference type="ChEBI" id="CHEBI:45240"/>
        <dbReference type="ChEBI" id="CHEBI:131738"/>
    </reaction>
    <physiologicalReaction direction="left-to-right" evidence="28">
        <dbReference type="Rhea" id="RHEA:54405"/>
    </physiologicalReaction>
</comment>
<evidence type="ECO:0000256" key="22">
    <source>
        <dbReference type="ARBA" id="ARBA00051705"/>
    </source>
</evidence>
<dbReference type="PANTHER" id="PTHR10794:SF63">
    <property type="entry name" value="ALPHA_BETA HYDROLASE 1, ISOFORM A"/>
    <property type="match status" value="1"/>
</dbReference>
<comment type="function">
    <text evidence="29">Phospholipase that may play a role in phospholipids remodeling. May selectively cleave myristate (C14)-containing phosphatidylcholines through its predominant phospholipase 1 activity, cleaving preferentially acyl groups in sn1 position. In parallel, may have a minor phospholipase 2 activity acting on acyl groups in position sn2. In addition to (C14)-containing phosphatidylcholines, may also act on other medium-chain-containing and oxidatively truncated phospholipids.</text>
</comment>
<evidence type="ECO:0000256" key="28">
    <source>
        <dbReference type="ARBA" id="ARBA00052894"/>
    </source>
</evidence>
<proteinExistence type="inferred from homology"/>
<evidence type="ECO:0000256" key="6">
    <source>
        <dbReference type="ARBA" id="ARBA00022801"/>
    </source>
</evidence>
<comment type="catalytic activity">
    <reaction evidence="15">
        <text>1-hexadecanoyl-2-glutaroyl-sn-glycero-3-phosphocholine + H2O = glutarate + 1-hexadecanoyl-sn-glycero-3-phosphocholine + H(+)</text>
        <dbReference type="Rhea" id="RHEA:41159"/>
        <dbReference type="ChEBI" id="CHEBI:15377"/>
        <dbReference type="ChEBI" id="CHEBI:15378"/>
        <dbReference type="ChEBI" id="CHEBI:30921"/>
        <dbReference type="ChEBI" id="CHEBI:72998"/>
        <dbReference type="ChEBI" id="CHEBI:77756"/>
    </reaction>
    <physiologicalReaction direction="left-to-right" evidence="15">
        <dbReference type="Rhea" id="RHEA:41160"/>
    </physiologicalReaction>
</comment>
<dbReference type="InterPro" id="IPR000073">
    <property type="entry name" value="AB_hydrolase_1"/>
</dbReference>
<evidence type="ECO:0000256" key="30">
    <source>
        <dbReference type="ARBA" id="ARBA00071303"/>
    </source>
</evidence>
<evidence type="ECO:0000256" key="23">
    <source>
        <dbReference type="ARBA" id="ARBA00052087"/>
    </source>
</evidence>
<evidence type="ECO:0000256" key="8">
    <source>
        <dbReference type="ARBA" id="ARBA00022989"/>
    </source>
</evidence>
<dbReference type="GO" id="GO:0051792">
    <property type="term" value="P:medium-chain fatty acid biosynthetic process"/>
    <property type="evidence" value="ECO:0007669"/>
    <property type="project" value="TreeGrafter"/>
</dbReference>
<protein>
    <recommendedName>
        <fullName evidence="30">Phospholipase ABHD3</fullName>
        <ecNumber evidence="3">3.1.1.4</ecNumber>
    </recommendedName>
    <alternativeName>
        <fullName evidence="31">Abhydrolase domain-containing protein 3</fullName>
    </alternativeName>
</protein>
<evidence type="ECO:0000256" key="4">
    <source>
        <dbReference type="ARBA" id="ARBA00022487"/>
    </source>
</evidence>
<feature type="active site" description="Charge relay system" evidence="32">
    <location>
        <position position="227"/>
    </location>
</feature>
<comment type="caution">
    <text evidence="35">The sequence shown here is derived from an EMBL/GenBank/DDBJ whole genome shotgun (WGS) entry which is preliminary data.</text>
</comment>
<keyword evidence="6" id="KW-0378">Hydrolase</keyword>
<evidence type="ECO:0000256" key="26">
    <source>
        <dbReference type="ARBA" id="ARBA00052747"/>
    </source>
</evidence>
<comment type="catalytic activity">
    <reaction evidence="14">
        <text>1-hexadecanoyl-2-(9-oxononanoyl)-sn-glycero-3-phosphocholine + H2O = 9-oxononanoate + 1-hexadecanoyl-sn-glycero-3-phosphocholine + H(+)</text>
        <dbReference type="Rhea" id="RHEA:41179"/>
        <dbReference type="ChEBI" id="CHEBI:15377"/>
        <dbReference type="ChEBI" id="CHEBI:15378"/>
        <dbReference type="ChEBI" id="CHEBI:61042"/>
        <dbReference type="ChEBI" id="CHEBI:72998"/>
        <dbReference type="ChEBI" id="CHEBI:77812"/>
    </reaction>
    <physiologicalReaction direction="left-to-right" evidence="14">
        <dbReference type="Rhea" id="RHEA:41180"/>
    </physiologicalReaction>
</comment>
<keyword evidence="9" id="KW-0443">Lipid metabolism</keyword>
<keyword evidence="4" id="KW-0719">Serine esterase</keyword>
<feature type="active site" description="Charge relay system" evidence="32">
    <location>
        <position position="384"/>
    </location>
</feature>
<comment type="catalytic activity">
    <reaction evidence="18">
        <text>1-tetradecanoyl-2-(4Z,7Z,10Z,13Z,16Z,19Z-docosahexaenoyl)-sn-glycero-3-phosphocholine + H2O = 2-(4Z,7Z,10Z,13Z,16Z,19Z-docosahexaenoyl)-sn-glycero-3-phosphocholine + tetradecanoate + H(+)</text>
        <dbReference type="Rhea" id="RHEA:54400"/>
        <dbReference type="ChEBI" id="CHEBI:15377"/>
        <dbReference type="ChEBI" id="CHEBI:15378"/>
        <dbReference type="ChEBI" id="CHEBI:30807"/>
        <dbReference type="ChEBI" id="CHEBI:76085"/>
        <dbReference type="ChEBI" id="CHEBI:86162"/>
    </reaction>
    <physiologicalReaction direction="left-to-right" evidence="18">
        <dbReference type="Rhea" id="RHEA:54401"/>
    </physiologicalReaction>
</comment>
<evidence type="ECO:0000256" key="12">
    <source>
        <dbReference type="ARBA" id="ARBA00023422"/>
    </source>
</evidence>
<keyword evidence="10 33" id="KW-0472">Membrane</keyword>
<evidence type="ECO:0000256" key="25">
    <source>
        <dbReference type="ARBA" id="ARBA00052588"/>
    </source>
</evidence>
<comment type="catalytic activity">
    <reaction evidence="21">
        <text>1-tetradecanoyl-2-(5Z,8Z,11Z,14Z-eicosatetraenoyl)-sn-glycero-3-phosphocholine + H2O = 2-(5Z,8Z,11Z,14Z)-eicosatetraenoyl-sn-glycero-3-phosphocholine + tetradecanoate + H(+)</text>
        <dbReference type="Rhea" id="RHEA:54396"/>
        <dbReference type="ChEBI" id="CHEBI:15377"/>
        <dbReference type="ChEBI" id="CHEBI:15378"/>
        <dbReference type="ChEBI" id="CHEBI:30807"/>
        <dbReference type="ChEBI" id="CHEBI:76079"/>
        <dbReference type="ChEBI" id="CHEBI:86102"/>
    </reaction>
    <physiologicalReaction direction="left-to-right" evidence="21">
        <dbReference type="Rhea" id="RHEA:54397"/>
    </physiologicalReaction>
</comment>
<comment type="catalytic activity">
    <reaction evidence="12">
        <text>a 1,2-diacyl-sn-glycero-3-phosphocholine + H2O = a 1-acyl-sn-glycero-3-phosphocholine + a fatty acid + H(+)</text>
        <dbReference type="Rhea" id="RHEA:15801"/>
        <dbReference type="ChEBI" id="CHEBI:15377"/>
        <dbReference type="ChEBI" id="CHEBI:15378"/>
        <dbReference type="ChEBI" id="CHEBI:28868"/>
        <dbReference type="ChEBI" id="CHEBI:57643"/>
        <dbReference type="ChEBI" id="CHEBI:58168"/>
        <dbReference type="EC" id="3.1.1.4"/>
    </reaction>
    <physiologicalReaction direction="left-to-right" evidence="12">
        <dbReference type="Rhea" id="RHEA:15802"/>
    </physiologicalReaction>
</comment>
<evidence type="ECO:0000256" key="19">
    <source>
        <dbReference type="ARBA" id="ARBA00050276"/>
    </source>
</evidence>
<evidence type="ECO:0000256" key="1">
    <source>
        <dbReference type="ARBA" id="ARBA00004606"/>
    </source>
</evidence>
<dbReference type="InterPro" id="IPR012020">
    <property type="entry name" value="ABHD4"/>
</dbReference>
<comment type="catalytic activity">
    <reaction evidence="25">
        <text>1-octadecanoyl-2-hexanoyl-sn-glycero-3-phosphocholine + H2O = hexanoate + 1-octadecanoyl-sn-glycero-3-phosphocholine + H(+)</text>
        <dbReference type="Rhea" id="RHEA:54464"/>
        <dbReference type="ChEBI" id="CHEBI:15377"/>
        <dbReference type="ChEBI" id="CHEBI:15378"/>
        <dbReference type="ChEBI" id="CHEBI:17120"/>
        <dbReference type="ChEBI" id="CHEBI:73858"/>
        <dbReference type="ChEBI" id="CHEBI:138212"/>
    </reaction>
    <physiologicalReaction direction="left-to-right" evidence="25">
        <dbReference type="Rhea" id="RHEA:54465"/>
    </physiologicalReaction>
</comment>
<evidence type="ECO:0000256" key="31">
    <source>
        <dbReference type="ARBA" id="ARBA00082158"/>
    </source>
</evidence>
<comment type="catalytic activity">
    <reaction evidence="20">
        <text>1-octadecanoyl-2-pentanoyl-sn-glycero-3-phosphocholine + H2O = pentanoate + 1-octadecanoyl-sn-glycero-3-phosphocholine + H(+)</text>
        <dbReference type="Rhea" id="RHEA:54460"/>
        <dbReference type="ChEBI" id="CHEBI:15377"/>
        <dbReference type="ChEBI" id="CHEBI:15378"/>
        <dbReference type="ChEBI" id="CHEBI:31011"/>
        <dbReference type="ChEBI" id="CHEBI:73858"/>
        <dbReference type="ChEBI" id="CHEBI:138211"/>
    </reaction>
    <physiologicalReaction direction="left-to-right" evidence="20">
        <dbReference type="Rhea" id="RHEA:54461"/>
    </physiologicalReaction>
</comment>
<evidence type="ECO:0000256" key="7">
    <source>
        <dbReference type="ARBA" id="ARBA00022968"/>
    </source>
</evidence>
<keyword evidence="7" id="KW-0735">Signal-anchor</keyword>